<feature type="domain" description="VOC" evidence="1">
    <location>
        <begin position="9"/>
        <end position="134"/>
    </location>
</feature>
<dbReference type="STRING" id="1821621.A8C75_09615"/>
<dbReference type="EMBL" id="CP015839">
    <property type="protein sequence ID" value="ANG62715.1"/>
    <property type="molecule type" value="Genomic_DNA"/>
</dbReference>
<dbReference type="Pfam" id="PF00903">
    <property type="entry name" value="Glyoxalase"/>
    <property type="match status" value="1"/>
</dbReference>
<gene>
    <name evidence="2" type="ORF">A8C75_09615</name>
</gene>
<evidence type="ECO:0000313" key="2">
    <source>
        <dbReference type="EMBL" id="ANG62715.1"/>
    </source>
</evidence>
<organism evidence="2 3">
    <name type="scientific">Marinobacterium aestuarii</name>
    <dbReference type="NCBI Taxonomy" id="1821621"/>
    <lineage>
        <taxon>Bacteria</taxon>
        <taxon>Pseudomonadati</taxon>
        <taxon>Pseudomonadota</taxon>
        <taxon>Gammaproteobacteria</taxon>
        <taxon>Oceanospirillales</taxon>
        <taxon>Oceanospirillaceae</taxon>
        <taxon>Marinobacterium</taxon>
    </lineage>
</organism>
<dbReference type="Gene3D" id="3.30.720.110">
    <property type="match status" value="1"/>
</dbReference>
<reference evidence="2 3" key="2">
    <citation type="journal article" date="2018" name="Int. J. Syst. Evol. Microbiol.">
        <title>Marinobacterium aestuarii sp. nov., a benzene-degrading marine bacterium isolated from estuary sediment.</title>
        <authorList>
            <person name="Bae S.S."/>
            <person name="Jung J."/>
            <person name="Chung D."/>
            <person name="Baek K."/>
        </authorList>
    </citation>
    <scope>NUCLEOTIDE SEQUENCE [LARGE SCALE GENOMIC DNA]</scope>
    <source>
        <strain evidence="2 3">ST58-10</strain>
    </source>
</reference>
<protein>
    <submittedName>
        <fullName evidence="2">Glyoxalase</fullName>
    </submittedName>
</protein>
<dbReference type="Gene3D" id="3.30.720.120">
    <property type="match status" value="1"/>
</dbReference>
<dbReference type="OrthoDB" id="9795306at2"/>
<dbReference type="AlphaFoldDB" id="A0A1A9EXU6"/>
<sequence length="155" mass="16808">MSVKPIPDGFHTATPYLAIKGAAEAIEFYKKAFGATERFRLNMPDGGVGHAEIQIGNSNIMLADECGESGFQSPATLGGSSFGLHLYVEDVDARFAQAIAAGATVLNPVKDQFYGDRLGSLKDPYGHVWFLSTHIEDLSEEEIARRAQAMFEHEG</sequence>
<evidence type="ECO:0000259" key="1">
    <source>
        <dbReference type="PROSITE" id="PS51819"/>
    </source>
</evidence>
<dbReference type="PANTHER" id="PTHR34109">
    <property type="entry name" value="BNAUNNG04460D PROTEIN-RELATED"/>
    <property type="match status" value="1"/>
</dbReference>
<proteinExistence type="predicted"/>
<dbReference type="InterPro" id="IPR037523">
    <property type="entry name" value="VOC_core"/>
</dbReference>
<keyword evidence="3" id="KW-1185">Reference proteome</keyword>
<dbReference type="PROSITE" id="PS51819">
    <property type="entry name" value="VOC"/>
    <property type="match status" value="1"/>
</dbReference>
<dbReference type="InterPro" id="IPR004360">
    <property type="entry name" value="Glyas_Fos-R_dOase_dom"/>
</dbReference>
<dbReference type="Proteomes" id="UP000078070">
    <property type="component" value="Chromosome"/>
</dbReference>
<dbReference type="PANTHER" id="PTHR34109:SF1">
    <property type="entry name" value="VOC DOMAIN-CONTAINING PROTEIN"/>
    <property type="match status" value="1"/>
</dbReference>
<dbReference type="SUPFAM" id="SSF54593">
    <property type="entry name" value="Glyoxalase/Bleomycin resistance protein/Dihydroxybiphenyl dioxygenase"/>
    <property type="match status" value="1"/>
</dbReference>
<dbReference type="InterPro" id="IPR029068">
    <property type="entry name" value="Glyas_Bleomycin-R_OHBP_Dase"/>
</dbReference>
<evidence type="ECO:0000313" key="3">
    <source>
        <dbReference type="Proteomes" id="UP000078070"/>
    </source>
</evidence>
<reference evidence="3" key="1">
    <citation type="submission" date="2016-05" db="EMBL/GenBank/DDBJ databases">
        <authorList>
            <person name="Baek K."/>
            <person name="Yang S.-J."/>
        </authorList>
    </citation>
    <scope>NUCLEOTIDE SEQUENCE [LARGE SCALE GENOMIC DNA]</scope>
    <source>
        <strain evidence="3">ST58-10</strain>
    </source>
</reference>
<dbReference type="RefSeq" id="WP_067381294.1">
    <property type="nucleotide sequence ID" value="NZ_CP015839.1"/>
</dbReference>
<dbReference type="KEGG" id="mars:A8C75_09615"/>
<name>A0A1A9EXU6_9GAMM</name>
<accession>A0A1A9EXU6</accession>
<dbReference type="CDD" id="cd07246">
    <property type="entry name" value="VOC_like"/>
    <property type="match status" value="1"/>
</dbReference>